<organism evidence="1 2">
    <name type="scientific">Paraburkholderia fungorum</name>
    <dbReference type="NCBI Taxonomy" id="134537"/>
    <lineage>
        <taxon>Bacteria</taxon>
        <taxon>Pseudomonadati</taxon>
        <taxon>Pseudomonadota</taxon>
        <taxon>Betaproteobacteria</taxon>
        <taxon>Burkholderiales</taxon>
        <taxon>Burkholderiaceae</taxon>
        <taxon>Paraburkholderia</taxon>
    </lineage>
</organism>
<evidence type="ECO:0000313" key="2">
    <source>
        <dbReference type="Proteomes" id="UP000183487"/>
    </source>
</evidence>
<proteinExistence type="predicted"/>
<dbReference type="Proteomes" id="UP000183487">
    <property type="component" value="Unassembled WGS sequence"/>
</dbReference>
<dbReference type="AlphaFoldDB" id="A0A1H1JYZ4"/>
<keyword evidence="2" id="KW-1185">Reference proteome</keyword>
<gene>
    <name evidence="1" type="ORF">SAMN05443245_7632</name>
</gene>
<dbReference type="OrthoDB" id="9135861at2"/>
<sequence length="135" mass="14174">MLNTLAHWINSKAAFVLAFALVLIGLVMGLSHAAVRLTGDHGHSATRGASSGPCGEVLTWFAADVPLRSVNDFLLQYGAVITYGPNEEGAYQLHFPDLQSDQAVQVTSRATGVIRARANAQCRAADVVVPDGAAS</sequence>
<protein>
    <submittedName>
        <fullName evidence="1">Uncharacterized protein</fullName>
    </submittedName>
</protein>
<reference evidence="2" key="1">
    <citation type="submission" date="2016-10" db="EMBL/GenBank/DDBJ databases">
        <authorList>
            <person name="Varghese N."/>
        </authorList>
    </citation>
    <scope>NUCLEOTIDE SEQUENCE [LARGE SCALE GENOMIC DNA]</scope>
    <source>
        <strain evidence="2">GAS106B</strain>
    </source>
</reference>
<name>A0A1H1JYZ4_9BURK</name>
<accession>A0A1H1JYZ4</accession>
<evidence type="ECO:0000313" key="1">
    <source>
        <dbReference type="EMBL" id="SDR55224.1"/>
    </source>
</evidence>
<dbReference type="RefSeq" id="WP_074774630.1">
    <property type="nucleotide sequence ID" value="NZ_FNKP01000004.1"/>
</dbReference>
<dbReference type="EMBL" id="FNKP01000004">
    <property type="protein sequence ID" value="SDR55224.1"/>
    <property type="molecule type" value="Genomic_DNA"/>
</dbReference>